<accession>A0ABW6YIA3</accession>
<organism evidence="3 4">
    <name type="scientific">Streptomyces lateritius</name>
    <dbReference type="NCBI Taxonomy" id="67313"/>
    <lineage>
        <taxon>Bacteria</taxon>
        <taxon>Bacillati</taxon>
        <taxon>Actinomycetota</taxon>
        <taxon>Actinomycetes</taxon>
        <taxon>Kitasatosporales</taxon>
        <taxon>Streptomycetaceae</taxon>
        <taxon>Streptomyces</taxon>
    </lineage>
</organism>
<name>A0ABW6YIA3_9ACTN</name>
<evidence type="ECO:0000256" key="1">
    <source>
        <dbReference type="SAM" id="MobiDB-lite"/>
    </source>
</evidence>
<protein>
    <recommendedName>
        <fullName evidence="5">Lipoprotein</fullName>
    </recommendedName>
</protein>
<keyword evidence="4" id="KW-1185">Reference proteome</keyword>
<dbReference type="RefSeq" id="WP_391936532.1">
    <property type="nucleotide sequence ID" value="NZ_JBIBSM010000016.1"/>
</dbReference>
<proteinExistence type="predicted"/>
<evidence type="ECO:0000313" key="4">
    <source>
        <dbReference type="Proteomes" id="UP001603013"/>
    </source>
</evidence>
<reference evidence="3 4" key="1">
    <citation type="submission" date="2024-10" db="EMBL/GenBank/DDBJ databases">
        <title>The Natural Products Discovery Center: Release of the First 8490 Sequenced Strains for Exploring Actinobacteria Biosynthetic Diversity.</title>
        <authorList>
            <person name="Kalkreuter E."/>
            <person name="Kautsar S.A."/>
            <person name="Yang D."/>
            <person name="Bader C.D."/>
            <person name="Teijaro C.N."/>
            <person name="Fluegel L."/>
            <person name="Davis C.M."/>
            <person name="Simpson J.R."/>
            <person name="Lauterbach L."/>
            <person name="Steele A.D."/>
            <person name="Gui C."/>
            <person name="Meng S."/>
            <person name="Li G."/>
            <person name="Viehrig K."/>
            <person name="Ye F."/>
            <person name="Su P."/>
            <person name="Kiefer A.F."/>
            <person name="Nichols A."/>
            <person name="Cepeda A.J."/>
            <person name="Yan W."/>
            <person name="Fan B."/>
            <person name="Jiang Y."/>
            <person name="Adhikari A."/>
            <person name="Zheng C.-J."/>
            <person name="Schuster L."/>
            <person name="Cowan T.M."/>
            <person name="Smanski M.J."/>
            <person name="Chevrette M.G."/>
            <person name="De Carvalho L.P.S."/>
            <person name="Shen B."/>
        </authorList>
    </citation>
    <scope>NUCLEOTIDE SEQUENCE [LARGE SCALE GENOMIC DNA]</scope>
    <source>
        <strain evidence="3 4">NPDC015755</strain>
    </source>
</reference>
<dbReference type="EMBL" id="JBIBSM010000016">
    <property type="protein sequence ID" value="MFF8279591.1"/>
    <property type="molecule type" value="Genomic_DNA"/>
</dbReference>
<feature type="chain" id="PRO_5046166448" description="Lipoprotein" evidence="2">
    <location>
        <begin position="22"/>
        <end position="182"/>
    </location>
</feature>
<evidence type="ECO:0000256" key="2">
    <source>
        <dbReference type="SAM" id="SignalP"/>
    </source>
</evidence>
<evidence type="ECO:0000313" key="3">
    <source>
        <dbReference type="EMBL" id="MFF8279591.1"/>
    </source>
</evidence>
<feature type="region of interest" description="Disordered" evidence="1">
    <location>
        <begin position="152"/>
        <end position="182"/>
    </location>
</feature>
<comment type="caution">
    <text evidence="3">The sequence shown here is derived from an EMBL/GenBank/DDBJ whole genome shotgun (WGS) entry which is preliminary data.</text>
</comment>
<sequence length="182" mass="18976">MPLKRTRLPKPATADASTALAALAVLVGGALTACSPDSDESLYGGDYAAHEPLRVVGYPSRGSLEVVQKTVWRLADGDAEALAALAAEKGDAAEPTAQNWVKAFGAAAKGEVTADFYDEGSTRQVVVLYFATNGQVKEIEARVGEDDAWAVTMNEPDPSEASAKPTWVPPKPGGTGSRSSTR</sequence>
<gene>
    <name evidence="3" type="ORF">ACF05T_26300</name>
</gene>
<evidence type="ECO:0008006" key="5">
    <source>
        <dbReference type="Google" id="ProtNLM"/>
    </source>
</evidence>
<feature type="signal peptide" evidence="2">
    <location>
        <begin position="1"/>
        <end position="21"/>
    </location>
</feature>
<keyword evidence="2" id="KW-0732">Signal</keyword>
<dbReference type="Proteomes" id="UP001603013">
    <property type="component" value="Unassembled WGS sequence"/>
</dbReference>
<dbReference type="PROSITE" id="PS51257">
    <property type="entry name" value="PROKAR_LIPOPROTEIN"/>
    <property type="match status" value="1"/>
</dbReference>